<evidence type="ECO:0000313" key="2">
    <source>
        <dbReference type="EMBL" id="SDC11514.1"/>
    </source>
</evidence>
<protein>
    <submittedName>
        <fullName evidence="2">2-hydroxyglutaryl-CoA dehydratase, D-component</fullName>
    </submittedName>
</protein>
<dbReference type="InterPro" id="IPR010327">
    <property type="entry name" value="FldB/FldC_alpha/beta"/>
</dbReference>
<dbReference type="PANTHER" id="PTHR30548">
    <property type="entry name" value="2-HYDROXYGLUTARYL-COA DEHYDRATASE, D-COMPONENT-RELATED"/>
    <property type="match status" value="1"/>
</dbReference>
<reference evidence="3" key="1">
    <citation type="submission" date="2016-10" db="EMBL/GenBank/DDBJ databases">
        <authorList>
            <person name="Varghese N."/>
            <person name="Submissions S."/>
        </authorList>
    </citation>
    <scope>NUCLEOTIDE SEQUENCE [LARGE SCALE GENOMIC DNA]</scope>
    <source>
        <strain evidence="3">DSM 22619</strain>
    </source>
</reference>
<sequence>MCPYIESADLVVGENTCDGKKKAYEQFSKLKPMYIMDVPHVRNEDTKLQWRHEVHALATRIEEETGQKITEESLRAAIKLANDKRSAPERLSATRAANPVPISGLGSLLTVQAVFMEDSARLTGAINEMASGVVVGEECCTGSRYYKDLVPEDGATVDEMFDDIADRYLNIQCAIFTPYNGRRDDVICMARELHADGIIDASPLVLHDSRDGGVRHGEGRAGDRHPLYAPLDRLLLRGRRPAYDPHPGVSRDDLGVCRAFSIGAGQPLFVWPHLCPSGSLWCGGKSVCVAKEEEESPAGGRIPTARGVYQIYKLFVWQSD</sequence>
<keyword evidence="3" id="KW-1185">Reference proteome</keyword>
<accession>A0A1G6IYD7</accession>
<dbReference type="Proteomes" id="UP000198528">
    <property type="component" value="Unassembled WGS sequence"/>
</dbReference>
<gene>
    <name evidence="2" type="ORF">SAMN04487824_103115</name>
</gene>
<evidence type="ECO:0000313" key="3">
    <source>
        <dbReference type="Proteomes" id="UP000198528"/>
    </source>
</evidence>
<dbReference type="Pfam" id="PF06050">
    <property type="entry name" value="HGD-D"/>
    <property type="match status" value="1"/>
</dbReference>
<dbReference type="PANTHER" id="PTHR30548:SF1">
    <property type="entry name" value="DEHYDRATASE SUBUNIT MJ0007-RELATED"/>
    <property type="match status" value="1"/>
</dbReference>
<evidence type="ECO:0000256" key="1">
    <source>
        <dbReference type="ARBA" id="ARBA00005806"/>
    </source>
</evidence>
<name>A0A1G6IYD7_9ACTN</name>
<proteinExistence type="inferred from homology"/>
<dbReference type="AlphaFoldDB" id="A0A1G6IYD7"/>
<dbReference type="EMBL" id="FMZL01000003">
    <property type="protein sequence ID" value="SDC11514.1"/>
    <property type="molecule type" value="Genomic_DNA"/>
</dbReference>
<dbReference type="Gene3D" id="3.40.50.11900">
    <property type="match status" value="1"/>
</dbReference>
<dbReference type="GO" id="GO:0016836">
    <property type="term" value="F:hydro-lyase activity"/>
    <property type="evidence" value="ECO:0007669"/>
    <property type="project" value="UniProtKB-ARBA"/>
</dbReference>
<dbReference type="Gene3D" id="3.40.50.11890">
    <property type="match status" value="1"/>
</dbReference>
<organism evidence="2 3">
    <name type="scientific">Parafannyhessea umbonata</name>
    <dbReference type="NCBI Taxonomy" id="604330"/>
    <lineage>
        <taxon>Bacteria</taxon>
        <taxon>Bacillati</taxon>
        <taxon>Actinomycetota</taxon>
        <taxon>Coriobacteriia</taxon>
        <taxon>Coriobacteriales</taxon>
        <taxon>Atopobiaceae</taxon>
        <taxon>Parafannyhessea</taxon>
    </lineage>
</organism>
<comment type="similarity">
    <text evidence="1">Belongs to the FldB/FldC dehydratase alpha/beta subunit family.</text>
</comment>